<dbReference type="RefSeq" id="WP_046104096.1">
    <property type="nucleotide sequence ID" value="NZ_JZEY01000054.1"/>
</dbReference>
<evidence type="ECO:0000313" key="2">
    <source>
        <dbReference type="Proteomes" id="UP000033649"/>
    </source>
</evidence>
<dbReference type="AlphaFoldDB" id="A0A0F5FKS5"/>
<protein>
    <recommendedName>
        <fullName evidence="3">Head morphogenesis protein</fullName>
    </recommendedName>
</protein>
<evidence type="ECO:0008006" key="3">
    <source>
        <dbReference type="Google" id="ProtNLM"/>
    </source>
</evidence>
<proteinExistence type="predicted"/>
<comment type="caution">
    <text evidence="1">The sequence shown here is derived from an EMBL/GenBank/DDBJ whole genome shotgun (WGS) entry which is preliminary data.</text>
</comment>
<reference evidence="1 2" key="1">
    <citation type="submission" date="2015-03" db="EMBL/GenBank/DDBJ databases">
        <authorList>
            <person name="Hassan Y."/>
            <person name="Lepp D."/>
            <person name="Li X.-Z."/>
            <person name="Zhou T."/>
        </authorList>
    </citation>
    <scope>NUCLEOTIDE SEQUENCE [LARGE SCALE GENOMIC DNA]</scope>
    <source>
        <strain evidence="1 2">IPL18</strain>
    </source>
</reference>
<dbReference type="PATRIC" id="fig|429727.3.peg.1149"/>
<evidence type="ECO:0000313" key="1">
    <source>
        <dbReference type="EMBL" id="KKB09403.1"/>
    </source>
</evidence>
<sequence length="355" mass="38962">MLRRLSQRQVLENLSNEWETTLAREWLEAIRSITSAVVLKDLIAELERGNLEAATRMLDISPERFARFEAGIVQAYHSGGVATVNGMPALRDPSGNRVTFSWGVRNLPAEAVMRQHAVGLVDGIVDEQLASVRNVMAEGLARGQNPRQTALDLVGKINRRTGFREGGLIGLTPSQAQTLDKIYAGLRAGAAQAMRDYLGYALRDKRFDGHVRRALEQGGSVPADAVDRIVTAYSNRALKYRADNLALTETNIALTQAKNDAFQQQIDAGKLEAGYVVKTWGRSISKENRADHLAMVGQTVPFNQLFTLPDGTQCTGPHDPNLPAHHLVGCKCPPPDVTIDFTAQALRRYQARVGE</sequence>
<organism evidence="1 2">
    <name type="scientific">Devosia chinhatensis</name>
    <dbReference type="NCBI Taxonomy" id="429727"/>
    <lineage>
        <taxon>Bacteria</taxon>
        <taxon>Pseudomonadati</taxon>
        <taxon>Pseudomonadota</taxon>
        <taxon>Alphaproteobacteria</taxon>
        <taxon>Hyphomicrobiales</taxon>
        <taxon>Devosiaceae</taxon>
        <taxon>Devosia</taxon>
    </lineage>
</organism>
<dbReference type="STRING" id="429727.VE26_05555"/>
<gene>
    <name evidence="1" type="ORF">VE26_05555</name>
</gene>
<accession>A0A0F5FKS5</accession>
<dbReference type="EMBL" id="JZEY01000054">
    <property type="protein sequence ID" value="KKB09403.1"/>
    <property type="molecule type" value="Genomic_DNA"/>
</dbReference>
<name>A0A0F5FKS5_9HYPH</name>
<dbReference type="OrthoDB" id="952090at2"/>
<keyword evidence="2" id="KW-1185">Reference proteome</keyword>
<dbReference type="Proteomes" id="UP000033649">
    <property type="component" value="Unassembled WGS sequence"/>
</dbReference>